<keyword evidence="9" id="KW-1185">Reference proteome</keyword>
<dbReference type="SUPFAM" id="SSF52980">
    <property type="entry name" value="Restriction endonuclease-like"/>
    <property type="match status" value="1"/>
</dbReference>
<keyword evidence="5 6" id="KW-0234">DNA repair</keyword>
<name>A0ABS7IWK4_9SPHN</name>
<comment type="caution">
    <text evidence="8">The sequence shown here is derived from an EMBL/GenBank/DDBJ whole genome shotgun (WGS) entry which is preliminary data.</text>
</comment>
<dbReference type="InterPro" id="IPR004603">
    <property type="entry name" value="DNA_mismatch_endonuc_vsr"/>
</dbReference>
<keyword evidence="3 6" id="KW-0227">DNA damage</keyword>
<evidence type="ECO:0000256" key="2">
    <source>
        <dbReference type="ARBA" id="ARBA00022759"/>
    </source>
</evidence>
<dbReference type="CDD" id="cd00221">
    <property type="entry name" value="Vsr"/>
    <property type="match status" value="1"/>
</dbReference>
<protein>
    <recommendedName>
        <fullName evidence="6">Very short patch repair endonuclease</fullName>
        <ecNumber evidence="6">3.1.-.-</ecNumber>
    </recommendedName>
</protein>
<dbReference type="Proteomes" id="UP000783253">
    <property type="component" value="Unassembled WGS sequence"/>
</dbReference>
<evidence type="ECO:0000313" key="8">
    <source>
        <dbReference type="EMBL" id="MBX7456762.1"/>
    </source>
</evidence>
<dbReference type="Gene3D" id="3.40.960.10">
    <property type="entry name" value="VSR Endonuclease"/>
    <property type="match status" value="1"/>
</dbReference>
<keyword evidence="4 6" id="KW-0378">Hydrolase</keyword>
<sequence>MADFVSPEKRSRIMRGSKSKNTKPELVVRRALQNVRRGYRLHRRDIPGRPDIAFIGLQKAIFVHGCFWHQHEKSGCPVSRKPSSNSGFWEAKFLNNKERDRRNRNALIQQGWGVLEIWECEVHSDDLEDRLSDFLR</sequence>
<dbReference type="GO" id="GO:0004519">
    <property type="term" value="F:endonuclease activity"/>
    <property type="evidence" value="ECO:0007669"/>
    <property type="project" value="UniProtKB-KW"/>
</dbReference>
<comment type="similarity">
    <text evidence="6">Belongs to the vsr family.</text>
</comment>
<reference evidence="8 9" key="1">
    <citation type="submission" date="2021-08" db="EMBL/GenBank/DDBJ databases">
        <title>Comparative Genomics Analysis of the Genus Qipengyuania Reveals Extensive Genetic Diversity and Metabolic Versatility, Including the Description of Fifteen Novel Species.</title>
        <authorList>
            <person name="Liu Y."/>
        </authorList>
    </citation>
    <scope>NUCLEOTIDE SEQUENCE [LARGE SCALE GENOMIC DNA]</scope>
    <source>
        <strain evidence="8 9">1NDH17</strain>
    </source>
</reference>
<comment type="function">
    <text evidence="6">May nick specific sequences that contain T:G mispairs resulting from m5C-deamination.</text>
</comment>
<feature type="compositionally biased region" description="Basic and acidic residues" evidence="7">
    <location>
        <begin position="1"/>
        <end position="11"/>
    </location>
</feature>
<accession>A0ABS7IWK4</accession>
<proteinExistence type="inferred from homology"/>
<evidence type="ECO:0000256" key="4">
    <source>
        <dbReference type="ARBA" id="ARBA00022801"/>
    </source>
</evidence>
<gene>
    <name evidence="8" type="ORF">K3152_00735</name>
</gene>
<keyword evidence="1 6" id="KW-0540">Nuclease</keyword>
<dbReference type="NCBIfam" id="TIGR00632">
    <property type="entry name" value="vsr"/>
    <property type="match status" value="1"/>
</dbReference>
<dbReference type="EC" id="3.1.-.-" evidence="6"/>
<evidence type="ECO:0000256" key="7">
    <source>
        <dbReference type="SAM" id="MobiDB-lite"/>
    </source>
</evidence>
<dbReference type="Pfam" id="PF03852">
    <property type="entry name" value="Vsr"/>
    <property type="match status" value="1"/>
</dbReference>
<keyword evidence="2 6" id="KW-0255">Endonuclease</keyword>
<evidence type="ECO:0000256" key="5">
    <source>
        <dbReference type="ARBA" id="ARBA00023204"/>
    </source>
</evidence>
<evidence type="ECO:0000256" key="3">
    <source>
        <dbReference type="ARBA" id="ARBA00022763"/>
    </source>
</evidence>
<dbReference type="InterPro" id="IPR011335">
    <property type="entry name" value="Restrct_endonuc-II-like"/>
</dbReference>
<feature type="compositionally biased region" description="Basic residues" evidence="7">
    <location>
        <begin position="12"/>
        <end position="21"/>
    </location>
</feature>
<organism evidence="8 9">
    <name type="scientific">Qipengyuania polymorpha</name>
    <dbReference type="NCBI Taxonomy" id="2867234"/>
    <lineage>
        <taxon>Bacteria</taxon>
        <taxon>Pseudomonadati</taxon>
        <taxon>Pseudomonadota</taxon>
        <taxon>Alphaproteobacteria</taxon>
        <taxon>Sphingomonadales</taxon>
        <taxon>Erythrobacteraceae</taxon>
        <taxon>Qipengyuania</taxon>
    </lineage>
</organism>
<dbReference type="PIRSF" id="PIRSF018267">
    <property type="entry name" value="VSR_endonuc"/>
    <property type="match status" value="1"/>
</dbReference>
<feature type="region of interest" description="Disordered" evidence="7">
    <location>
        <begin position="1"/>
        <end position="21"/>
    </location>
</feature>
<evidence type="ECO:0000256" key="6">
    <source>
        <dbReference type="PIRNR" id="PIRNR018267"/>
    </source>
</evidence>
<dbReference type="EMBL" id="JAIGNK010000001">
    <property type="protein sequence ID" value="MBX7456762.1"/>
    <property type="molecule type" value="Genomic_DNA"/>
</dbReference>
<evidence type="ECO:0000256" key="1">
    <source>
        <dbReference type="ARBA" id="ARBA00022722"/>
    </source>
</evidence>
<evidence type="ECO:0000313" key="9">
    <source>
        <dbReference type="Proteomes" id="UP000783253"/>
    </source>
</evidence>